<dbReference type="OrthoDB" id="7507126at2"/>
<evidence type="ECO:0000313" key="1">
    <source>
        <dbReference type="EMBL" id="SEP00333.1"/>
    </source>
</evidence>
<evidence type="ECO:0000313" key="2">
    <source>
        <dbReference type="Proteomes" id="UP000198893"/>
    </source>
</evidence>
<dbReference type="STRING" id="569882.SAMN04490248_11920"/>
<sequence length="1053" mass="117503">MKSGIFLPELVRKTAEGILDRYDTLVANLPEAPGVACSGPSKLDPLNAPEGYSDLYDDVARSRDLSIIADPDLHFTLYGRQQGRALLARIPTDLKRVVIIAPSYRKQCGIGEYGRYLSTVLKRQVDEVHVVRTSSAAIELGTDILDGALVLVNHGPGLFDGLNPRLSQGESTTLLLQNLDRIARDFGGVPLMIHHSLLDTDQDLLFSRQQQIFSSDIPSTAFISSAGRHFFIPTLELGVSPVELLDDANGHRDTGDRDMRPEVVGFFGFFQYGGKDFDSLFHLVRELRGRLVGSVATSNADELARFEETLSALNLPHDLGSGWVKDTELLERLQDADYFYLPQNDYDHWNNSATARFVTNLERPLFLPPHHPFLDMADGSIFASKEDLPRIVAHFREEGHFQQAVNRVRAFRKRADMANTAKALRTEMVARTASIGRELLESPSACSAERFLELPESARPAFAEVLGAAPDATLEEVLPHLPALYRAPAPRQYWRKHYELGDLLHGTLLETIHDTYLACAKRPVRFAELIDALATTLDETDPNLWPFATTARAAILRALEEKGGLFHDPEIVFLENGALTEDWRALLDPGRIESFVTEKAKRRARIRDVAKTRPKRRPAVTNMAELLVIPAEMLQDRSAPIDLSELDLADVQSARRPAQRLNRLVAQANAVGLSLGEHLVFDHMQVPEIDPSGTEYALEDFIFFQGDMFLLNAVRRIDKRDPYALESLTLTSMLNTLGMEAVLRHLLIRAENRVEIVNFDEGRKLEAESDSFRRFMDAARDPLCGLIEARNAYEMQKRHNTRWWLANKAACDAIWQDCGANSGFLNLIYALLSESPAERANPSTRHHNPSWQMDRMGRFHRKVDAERDGISLEPGKSLKIAPTMAALFEQASLGFFPVEPAGVWTNGLSGSVQLSLEAPALEGQDTLQVQVGVFGSAHFDTPREMHISLMSSQTTALSLFERKPVEHTPSLDITRPVTRDEVITVDVPLRDLPGPGLYTLHLEIDQVTSPAAMGVSEDSRELGILLKSLCLCVTDDSDKENQSQDRVLQYEGK</sequence>
<gene>
    <name evidence="1" type="ORF">SAMN04490248_11920</name>
</gene>
<dbReference type="EMBL" id="FODS01000019">
    <property type="protein sequence ID" value="SEP00333.1"/>
    <property type="molecule type" value="Genomic_DNA"/>
</dbReference>
<dbReference type="Proteomes" id="UP000198893">
    <property type="component" value="Unassembled WGS sequence"/>
</dbReference>
<name>A0A1H8UBT8_9RHOB</name>
<dbReference type="AlphaFoldDB" id="A0A1H8UBT8"/>
<protein>
    <submittedName>
        <fullName evidence="1">Uncharacterized protein</fullName>
    </submittedName>
</protein>
<accession>A0A1H8UBT8</accession>
<proteinExistence type="predicted"/>
<dbReference type="RefSeq" id="WP_093119524.1">
    <property type="nucleotide sequence ID" value="NZ_FODS01000019.1"/>
</dbReference>
<reference evidence="1 2" key="1">
    <citation type="submission" date="2016-10" db="EMBL/GenBank/DDBJ databases">
        <authorList>
            <person name="de Groot N.N."/>
        </authorList>
    </citation>
    <scope>NUCLEOTIDE SEQUENCE [LARGE SCALE GENOMIC DNA]</scope>
    <source>
        <strain evidence="1 2">DSM 27842</strain>
    </source>
</reference>
<organism evidence="1 2">
    <name type="scientific">Salinihabitans flavidus</name>
    <dbReference type="NCBI Taxonomy" id="569882"/>
    <lineage>
        <taxon>Bacteria</taxon>
        <taxon>Pseudomonadati</taxon>
        <taxon>Pseudomonadota</taxon>
        <taxon>Alphaproteobacteria</taxon>
        <taxon>Rhodobacterales</taxon>
        <taxon>Roseobacteraceae</taxon>
        <taxon>Salinihabitans</taxon>
    </lineage>
</organism>
<keyword evidence="2" id="KW-1185">Reference proteome</keyword>